<evidence type="ECO:0000313" key="1">
    <source>
        <dbReference type="EMBL" id="JAE28847.1"/>
    </source>
</evidence>
<dbReference type="AlphaFoldDB" id="A0A0A9GWE0"/>
<organism evidence="1">
    <name type="scientific">Arundo donax</name>
    <name type="common">Giant reed</name>
    <name type="synonym">Donax arundinaceus</name>
    <dbReference type="NCBI Taxonomy" id="35708"/>
    <lineage>
        <taxon>Eukaryota</taxon>
        <taxon>Viridiplantae</taxon>
        <taxon>Streptophyta</taxon>
        <taxon>Embryophyta</taxon>
        <taxon>Tracheophyta</taxon>
        <taxon>Spermatophyta</taxon>
        <taxon>Magnoliopsida</taxon>
        <taxon>Liliopsida</taxon>
        <taxon>Poales</taxon>
        <taxon>Poaceae</taxon>
        <taxon>PACMAD clade</taxon>
        <taxon>Arundinoideae</taxon>
        <taxon>Arundineae</taxon>
        <taxon>Arundo</taxon>
    </lineage>
</organism>
<dbReference type="EMBL" id="GBRH01169049">
    <property type="protein sequence ID" value="JAE28847.1"/>
    <property type="molecule type" value="Transcribed_RNA"/>
</dbReference>
<protein>
    <submittedName>
        <fullName evidence="1">Uncharacterized protein</fullName>
    </submittedName>
</protein>
<proteinExistence type="predicted"/>
<accession>A0A0A9GWE0</accession>
<name>A0A0A9GWE0_ARUDO</name>
<sequence length="65" mass="7400">MYFQEEFAWQLQHMVVGSTENRPTWDPPVIHSFSSLCSSSSVPWPAMHGDTRPWCVSLPPSSPRP</sequence>
<reference evidence="1" key="2">
    <citation type="journal article" date="2015" name="Data Brief">
        <title>Shoot transcriptome of the giant reed, Arundo donax.</title>
        <authorList>
            <person name="Barrero R.A."/>
            <person name="Guerrero F.D."/>
            <person name="Moolhuijzen P."/>
            <person name="Goolsby J.A."/>
            <person name="Tidwell J."/>
            <person name="Bellgard S.E."/>
            <person name="Bellgard M.I."/>
        </authorList>
    </citation>
    <scope>NUCLEOTIDE SEQUENCE</scope>
    <source>
        <tissue evidence="1">Shoot tissue taken approximately 20 cm above the soil surface</tissue>
    </source>
</reference>
<reference evidence="1" key="1">
    <citation type="submission" date="2014-09" db="EMBL/GenBank/DDBJ databases">
        <authorList>
            <person name="Magalhaes I.L.F."/>
            <person name="Oliveira U."/>
            <person name="Santos F.R."/>
            <person name="Vidigal T.H.D.A."/>
            <person name="Brescovit A.D."/>
            <person name="Santos A.J."/>
        </authorList>
    </citation>
    <scope>NUCLEOTIDE SEQUENCE</scope>
    <source>
        <tissue evidence="1">Shoot tissue taken approximately 20 cm above the soil surface</tissue>
    </source>
</reference>